<feature type="domain" description="AB hydrolase-1" evidence="2">
    <location>
        <begin position="33"/>
        <end position="260"/>
    </location>
</feature>
<name>A0A494VTS4_9SPHI</name>
<dbReference type="Pfam" id="PF12697">
    <property type="entry name" value="Abhydrolase_6"/>
    <property type="match status" value="1"/>
</dbReference>
<dbReference type="RefSeq" id="WP_119408061.1">
    <property type="nucleotide sequence ID" value="NZ_CP032869.1"/>
</dbReference>
<protein>
    <submittedName>
        <fullName evidence="3">Alpha/beta fold hydrolase</fullName>
    </submittedName>
</protein>
<dbReference type="GO" id="GO:0016787">
    <property type="term" value="F:hydrolase activity"/>
    <property type="evidence" value="ECO:0007669"/>
    <property type="project" value="UniProtKB-KW"/>
</dbReference>
<evidence type="ECO:0000313" key="4">
    <source>
        <dbReference type="Proteomes" id="UP000270046"/>
    </source>
</evidence>
<organism evidence="3 4">
    <name type="scientific">Mucilaginibacter celer</name>
    <dbReference type="NCBI Taxonomy" id="2305508"/>
    <lineage>
        <taxon>Bacteria</taxon>
        <taxon>Pseudomonadati</taxon>
        <taxon>Bacteroidota</taxon>
        <taxon>Sphingobacteriia</taxon>
        <taxon>Sphingobacteriales</taxon>
        <taxon>Sphingobacteriaceae</taxon>
        <taxon>Mucilaginibacter</taxon>
    </lineage>
</organism>
<keyword evidence="4" id="KW-1185">Reference proteome</keyword>
<dbReference type="InterPro" id="IPR052897">
    <property type="entry name" value="Sec-Metab_Biosynth_Hydrolase"/>
</dbReference>
<evidence type="ECO:0000313" key="3">
    <source>
        <dbReference type="EMBL" id="AYL94342.1"/>
    </source>
</evidence>
<dbReference type="Gene3D" id="3.40.50.1820">
    <property type="entry name" value="alpha/beta hydrolase"/>
    <property type="match status" value="1"/>
</dbReference>
<dbReference type="InterPro" id="IPR000073">
    <property type="entry name" value="AB_hydrolase_1"/>
</dbReference>
<dbReference type="SUPFAM" id="SSF53474">
    <property type="entry name" value="alpha/beta-Hydrolases"/>
    <property type="match status" value="1"/>
</dbReference>
<feature type="signal peptide" evidence="1">
    <location>
        <begin position="1"/>
        <end position="21"/>
    </location>
</feature>
<feature type="chain" id="PRO_5019719767" evidence="1">
    <location>
        <begin position="22"/>
        <end position="267"/>
    </location>
</feature>
<dbReference type="KEGG" id="muh:HYN43_003090"/>
<dbReference type="PANTHER" id="PTHR37017:SF11">
    <property type="entry name" value="ESTERASE_LIPASE_THIOESTERASE DOMAIN-CONTAINING PROTEIN"/>
    <property type="match status" value="1"/>
</dbReference>
<accession>A0A494VTS4</accession>
<keyword evidence="3" id="KW-0378">Hydrolase</keyword>
<evidence type="ECO:0000259" key="2">
    <source>
        <dbReference type="Pfam" id="PF12697"/>
    </source>
</evidence>
<dbReference type="PANTHER" id="PTHR37017">
    <property type="entry name" value="AB HYDROLASE-1 DOMAIN-CONTAINING PROTEIN-RELATED"/>
    <property type="match status" value="1"/>
</dbReference>
<dbReference type="EMBL" id="CP032869">
    <property type="protein sequence ID" value="AYL94342.1"/>
    <property type="molecule type" value="Genomic_DNA"/>
</dbReference>
<dbReference type="Proteomes" id="UP000270046">
    <property type="component" value="Chromosome"/>
</dbReference>
<proteinExistence type="predicted"/>
<dbReference type="InterPro" id="IPR029058">
    <property type="entry name" value="AB_hydrolase_fold"/>
</dbReference>
<dbReference type="AlphaFoldDB" id="A0A494VTS4"/>
<evidence type="ECO:0000256" key="1">
    <source>
        <dbReference type="SAM" id="SignalP"/>
    </source>
</evidence>
<gene>
    <name evidence="3" type="ORF">HYN43_003090</name>
</gene>
<keyword evidence="1" id="KW-0732">Signal</keyword>
<reference evidence="3 4" key="1">
    <citation type="submission" date="2018-10" db="EMBL/GenBank/DDBJ databases">
        <title>Genome sequencing of Mucilaginibacter sp. HYN0043.</title>
        <authorList>
            <person name="Kim M."/>
            <person name="Yi H."/>
        </authorList>
    </citation>
    <scope>NUCLEOTIDE SEQUENCE [LARGE SCALE GENOMIC DNA]</scope>
    <source>
        <strain evidence="3 4">HYN0043</strain>
    </source>
</reference>
<sequence>MKTFILTLAIALMGITTFAQNKNKTGIKKQQTIVIVPGAWTDPSAWAYVIPSLKAKGFDVIAVTLPGHGSDTTSFAHINLQSYVDAVKNAIGDKTNIVLVGHSMAGIVISQVAEDIPAQIKKLVYVAAYLPADGESLLALAQTDADAHVGKYLQIDQATGSANIAKEDIVDAFVADSPKPVQEQVVAGFKADPLAPLAGTVKLTAANFGSITKTYIHTLNDHTVSYKLQLAMVAKAHVKKEYELPSSHTPFLSMPDKLAAIIINEAK</sequence>
<dbReference type="OrthoDB" id="9112061at2"/>